<evidence type="ECO:0000313" key="1">
    <source>
        <dbReference type="EMBL" id="KAJ8618412.1"/>
    </source>
</evidence>
<protein>
    <submittedName>
        <fullName evidence="1">Uncharacterized protein</fullName>
    </submittedName>
</protein>
<organism evidence="1 2">
    <name type="scientific">Persea americana</name>
    <name type="common">Avocado</name>
    <dbReference type="NCBI Taxonomy" id="3435"/>
    <lineage>
        <taxon>Eukaryota</taxon>
        <taxon>Viridiplantae</taxon>
        <taxon>Streptophyta</taxon>
        <taxon>Embryophyta</taxon>
        <taxon>Tracheophyta</taxon>
        <taxon>Spermatophyta</taxon>
        <taxon>Magnoliopsida</taxon>
        <taxon>Magnoliidae</taxon>
        <taxon>Laurales</taxon>
        <taxon>Lauraceae</taxon>
        <taxon>Persea</taxon>
    </lineage>
</organism>
<dbReference type="Proteomes" id="UP001234297">
    <property type="component" value="Chromosome 4"/>
</dbReference>
<reference evidence="1 2" key="1">
    <citation type="journal article" date="2022" name="Hortic Res">
        <title>A haplotype resolved chromosomal level avocado genome allows analysis of novel avocado genes.</title>
        <authorList>
            <person name="Nath O."/>
            <person name="Fletcher S.J."/>
            <person name="Hayward A."/>
            <person name="Shaw L.M."/>
            <person name="Masouleh A.K."/>
            <person name="Furtado A."/>
            <person name="Henry R.J."/>
            <person name="Mitter N."/>
        </authorList>
    </citation>
    <scope>NUCLEOTIDE SEQUENCE [LARGE SCALE GENOMIC DNA]</scope>
    <source>
        <strain evidence="2">cv. Hass</strain>
    </source>
</reference>
<comment type="caution">
    <text evidence="1">The sequence shown here is derived from an EMBL/GenBank/DDBJ whole genome shotgun (WGS) entry which is preliminary data.</text>
</comment>
<accession>A0ACC2KBN2</accession>
<evidence type="ECO:0000313" key="2">
    <source>
        <dbReference type="Proteomes" id="UP001234297"/>
    </source>
</evidence>
<name>A0ACC2KBN2_PERAE</name>
<keyword evidence="2" id="KW-1185">Reference proteome</keyword>
<dbReference type="EMBL" id="CM056812">
    <property type="protein sequence ID" value="KAJ8618412.1"/>
    <property type="molecule type" value="Genomic_DNA"/>
</dbReference>
<gene>
    <name evidence="1" type="ORF">MRB53_014598</name>
</gene>
<sequence>MYDSLVLGIRHGEWVSRPRRRGNNRRGLRMHWLINQWCGYSRHHSRVSVLQIAKNGCDALRPMHLTVQVRARDRLLIMGNGKGDIHWTRPLEEQHGEQMRKW</sequence>
<proteinExistence type="predicted"/>